<evidence type="ECO:0000256" key="2">
    <source>
        <dbReference type="SAM" id="Phobius"/>
    </source>
</evidence>
<evidence type="ECO:0000256" key="1">
    <source>
        <dbReference type="SAM" id="MobiDB-lite"/>
    </source>
</evidence>
<keyword evidence="2" id="KW-0472">Membrane</keyword>
<evidence type="ECO:0000313" key="3">
    <source>
        <dbReference type="EMBL" id="TNV77385.1"/>
    </source>
</evidence>
<keyword evidence="4" id="KW-1185">Reference proteome</keyword>
<keyword evidence="2" id="KW-0812">Transmembrane</keyword>
<dbReference type="AlphaFoldDB" id="A0A8J8NMU6"/>
<reference evidence="3" key="1">
    <citation type="submission" date="2019-06" db="EMBL/GenBank/DDBJ databases">
        <authorList>
            <person name="Zheng W."/>
        </authorList>
    </citation>
    <scope>NUCLEOTIDE SEQUENCE</scope>
    <source>
        <strain evidence="3">QDHG01</strain>
    </source>
</reference>
<organism evidence="3 4">
    <name type="scientific">Halteria grandinella</name>
    <dbReference type="NCBI Taxonomy" id="5974"/>
    <lineage>
        <taxon>Eukaryota</taxon>
        <taxon>Sar</taxon>
        <taxon>Alveolata</taxon>
        <taxon>Ciliophora</taxon>
        <taxon>Intramacronucleata</taxon>
        <taxon>Spirotrichea</taxon>
        <taxon>Stichotrichia</taxon>
        <taxon>Sporadotrichida</taxon>
        <taxon>Halteriidae</taxon>
        <taxon>Halteria</taxon>
    </lineage>
</organism>
<feature type="transmembrane region" description="Helical" evidence="2">
    <location>
        <begin position="37"/>
        <end position="61"/>
    </location>
</feature>
<feature type="compositionally biased region" description="Basic and acidic residues" evidence="1">
    <location>
        <begin position="279"/>
        <end position="290"/>
    </location>
</feature>
<name>A0A8J8NMU6_HALGN</name>
<dbReference type="Proteomes" id="UP000785679">
    <property type="component" value="Unassembled WGS sequence"/>
</dbReference>
<feature type="region of interest" description="Disordered" evidence="1">
    <location>
        <begin position="1"/>
        <end position="30"/>
    </location>
</feature>
<proteinExistence type="predicted"/>
<gene>
    <name evidence="3" type="ORF">FGO68_gene3705</name>
</gene>
<sequence>MSSFQETTKPEEDDQQITIDPGVASKGLQQPDRGKTWTIIALAIAAAFVIMLLALSFYCCYLRNRIPRQIAHTYEQEERIQKQRQSLKSQSPPIIKPKQDVIISNVDIEVDALDKSAINKLNTFHRISLKSKLKSDIKERMKGRFSDGIHFEDLHVVDLLNTSNPIYEEDSDGNVVVIVPEGEMETAGTSPQKSPRKLFNHEKAPIFFIKSTIDFDAKFNRLRHENDHLFPRDSLATSLAYYQSGKSTRRMKSKSAVINGIAMGGGSSSRSRSSGGRMKQRESVKEDNNYSHKNLTSKYTSQRESFIEIEKKDETNRRLSRNGENILLQVIQPVSNFRRNQQFTAEFA</sequence>
<protein>
    <submittedName>
        <fullName evidence="3">Uncharacterized protein</fullName>
    </submittedName>
</protein>
<dbReference type="EMBL" id="RRYP01012004">
    <property type="protein sequence ID" value="TNV77385.1"/>
    <property type="molecule type" value="Genomic_DNA"/>
</dbReference>
<accession>A0A8J8NMU6</accession>
<evidence type="ECO:0000313" key="4">
    <source>
        <dbReference type="Proteomes" id="UP000785679"/>
    </source>
</evidence>
<comment type="caution">
    <text evidence="3">The sequence shown here is derived from an EMBL/GenBank/DDBJ whole genome shotgun (WGS) entry which is preliminary data.</text>
</comment>
<feature type="region of interest" description="Disordered" evidence="1">
    <location>
        <begin position="261"/>
        <end position="297"/>
    </location>
</feature>
<keyword evidence="2" id="KW-1133">Transmembrane helix</keyword>
<feature type="compositionally biased region" description="Low complexity" evidence="1">
    <location>
        <begin position="268"/>
        <end position="277"/>
    </location>
</feature>